<dbReference type="InterPro" id="IPR050953">
    <property type="entry name" value="N4_N6_ade-DNA_methylase"/>
</dbReference>
<feature type="domain" description="MmeI-like target recognition" evidence="7">
    <location>
        <begin position="639"/>
        <end position="844"/>
    </location>
</feature>
<evidence type="ECO:0000256" key="2">
    <source>
        <dbReference type="ARBA" id="ARBA00022603"/>
    </source>
</evidence>
<evidence type="ECO:0000256" key="1">
    <source>
        <dbReference type="ARBA" id="ARBA00011900"/>
    </source>
</evidence>
<evidence type="ECO:0000256" key="3">
    <source>
        <dbReference type="ARBA" id="ARBA00022679"/>
    </source>
</evidence>
<name>A0A1B8Q8V7_9GAMM</name>
<dbReference type="InterPro" id="IPR046819">
    <property type="entry name" value="MmeI_hel"/>
</dbReference>
<evidence type="ECO:0000259" key="8">
    <source>
        <dbReference type="Pfam" id="PF20467"/>
    </source>
</evidence>
<dbReference type="InterPro" id="IPR046817">
    <property type="entry name" value="MmeI_N"/>
</dbReference>
<feature type="domain" description="MmeI-like helicase spacer" evidence="6">
    <location>
        <begin position="185"/>
        <end position="261"/>
    </location>
</feature>
<evidence type="ECO:0000313" key="11">
    <source>
        <dbReference type="Proteomes" id="UP000092508"/>
    </source>
</evidence>
<keyword evidence="2" id="KW-0489">Methyltransferase</keyword>
<dbReference type="Pfam" id="PF20466">
    <property type="entry name" value="MmeI_TRD"/>
    <property type="match status" value="1"/>
</dbReference>
<proteinExistence type="predicted"/>
<dbReference type="Pfam" id="PF20467">
    <property type="entry name" value="MmeI_C"/>
    <property type="match status" value="1"/>
</dbReference>
<dbReference type="RefSeq" id="WP_067238887.1">
    <property type="nucleotide sequence ID" value="NZ_LZMZ01000053.1"/>
</dbReference>
<gene>
    <name evidence="10" type="ORF">A9308_01315</name>
</gene>
<dbReference type="InterPro" id="IPR046820">
    <property type="entry name" value="MmeI_TRD"/>
</dbReference>
<evidence type="ECO:0000256" key="4">
    <source>
        <dbReference type="ARBA" id="ARBA00047942"/>
    </source>
</evidence>
<evidence type="ECO:0000313" key="10">
    <source>
        <dbReference type="EMBL" id="OBX73108.1"/>
    </source>
</evidence>
<keyword evidence="3" id="KW-0808">Transferase</keyword>
<dbReference type="PANTHER" id="PTHR33841">
    <property type="entry name" value="DNA METHYLTRANSFERASE YEEA-RELATED"/>
    <property type="match status" value="1"/>
</dbReference>
<dbReference type="InterPro" id="IPR046818">
    <property type="entry name" value="MmeI_C"/>
</dbReference>
<feature type="domain" description="MmeI-like C-terminal" evidence="8">
    <location>
        <begin position="856"/>
        <end position="937"/>
    </location>
</feature>
<dbReference type="Proteomes" id="UP000092508">
    <property type="component" value="Unassembled WGS sequence"/>
</dbReference>
<feature type="domain" description="MmeI-like DNA-methyltransferase" evidence="9">
    <location>
        <begin position="354"/>
        <end position="614"/>
    </location>
</feature>
<dbReference type="AlphaFoldDB" id="A0A1B8Q8V7"/>
<accession>A0A1B8Q8V7</accession>
<dbReference type="InterPro" id="IPR046816">
    <property type="entry name" value="MmeI_Mtase"/>
</dbReference>
<evidence type="ECO:0000259" key="6">
    <source>
        <dbReference type="Pfam" id="PF20465"/>
    </source>
</evidence>
<dbReference type="SUPFAM" id="SSF53335">
    <property type="entry name" value="S-adenosyl-L-methionine-dependent methyltransferases"/>
    <property type="match status" value="1"/>
</dbReference>
<evidence type="ECO:0000259" key="7">
    <source>
        <dbReference type="Pfam" id="PF20466"/>
    </source>
</evidence>
<comment type="catalytic activity">
    <reaction evidence="4">
        <text>a 2'-deoxyadenosine in DNA + S-adenosyl-L-methionine = an N(6)-methyl-2'-deoxyadenosine in DNA + S-adenosyl-L-homocysteine + H(+)</text>
        <dbReference type="Rhea" id="RHEA:15197"/>
        <dbReference type="Rhea" id="RHEA-COMP:12418"/>
        <dbReference type="Rhea" id="RHEA-COMP:12419"/>
        <dbReference type="ChEBI" id="CHEBI:15378"/>
        <dbReference type="ChEBI" id="CHEBI:57856"/>
        <dbReference type="ChEBI" id="CHEBI:59789"/>
        <dbReference type="ChEBI" id="CHEBI:90615"/>
        <dbReference type="ChEBI" id="CHEBI:90616"/>
        <dbReference type="EC" id="2.1.1.72"/>
    </reaction>
</comment>
<dbReference type="GO" id="GO:0032259">
    <property type="term" value="P:methylation"/>
    <property type="evidence" value="ECO:0007669"/>
    <property type="project" value="UniProtKB-KW"/>
</dbReference>
<dbReference type="PANTHER" id="PTHR33841:SF1">
    <property type="entry name" value="DNA METHYLTRANSFERASE A"/>
    <property type="match status" value="1"/>
</dbReference>
<protein>
    <recommendedName>
        <fullName evidence="1">site-specific DNA-methyltransferase (adenine-specific)</fullName>
        <ecNumber evidence="1">2.1.1.72</ecNumber>
    </recommendedName>
</protein>
<dbReference type="Pfam" id="PF20465">
    <property type="entry name" value="MmeI_hel"/>
    <property type="match status" value="1"/>
</dbReference>
<dbReference type="Pfam" id="PF20473">
    <property type="entry name" value="MmeI_Mtase"/>
    <property type="match status" value="1"/>
</dbReference>
<organism evidence="10 11">
    <name type="scientific">Faucicola atlantae</name>
    <dbReference type="NCBI Taxonomy" id="34059"/>
    <lineage>
        <taxon>Bacteria</taxon>
        <taxon>Pseudomonadati</taxon>
        <taxon>Pseudomonadota</taxon>
        <taxon>Gammaproteobacteria</taxon>
        <taxon>Moraxellales</taxon>
        <taxon>Moraxellaceae</taxon>
        <taxon>Faucicola</taxon>
    </lineage>
</organism>
<dbReference type="EC" id="2.1.1.72" evidence="1"/>
<dbReference type="Pfam" id="PF20464">
    <property type="entry name" value="MmeI_N"/>
    <property type="match status" value="1"/>
</dbReference>
<evidence type="ECO:0000259" key="5">
    <source>
        <dbReference type="Pfam" id="PF20464"/>
    </source>
</evidence>
<evidence type="ECO:0000259" key="9">
    <source>
        <dbReference type="Pfam" id="PF20473"/>
    </source>
</evidence>
<comment type="caution">
    <text evidence="10">The sequence shown here is derived from an EMBL/GenBank/DDBJ whole genome shotgun (WGS) entry which is preliminary data.</text>
</comment>
<feature type="domain" description="MmeI-like N-terminal" evidence="5">
    <location>
        <begin position="14"/>
        <end position="177"/>
    </location>
</feature>
<dbReference type="STRING" id="34059.A9308_01315"/>
<dbReference type="OrthoDB" id="9782445at2"/>
<reference evidence="10 11" key="1">
    <citation type="submission" date="2016-06" db="EMBL/GenBank/DDBJ databases">
        <title>Draft genome of Moraxella atlantae CCUG 66109.</title>
        <authorList>
            <person name="Salva-Serra F."/>
            <person name="Engstrom-Jakobsson H."/>
            <person name="Thorell K."/>
            <person name="Gonzales-Siles L."/>
            <person name="Karlsson R."/>
            <person name="Boulund F."/>
            <person name="Engstrand L."/>
            <person name="Kristiansson E."/>
            <person name="Moore E."/>
        </authorList>
    </citation>
    <scope>NUCLEOTIDE SEQUENCE [LARGE SCALE GENOMIC DNA]</scope>
    <source>
        <strain evidence="10 11">CCUG 66109</strain>
    </source>
</reference>
<dbReference type="Gene3D" id="3.40.50.150">
    <property type="entry name" value="Vaccinia Virus protein VP39"/>
    <property type="match status" value="1"/>
</dbReference>
<dbReference type="EMBL" id="LZMZ01000053">
    <property type="protein sequence ID" value="OBX73108.1"/>
    <property type="molecule type" value="Genomic_DNA"/>
</dbReference>
<sequence>MSADFSHIRQQLQKVIHDYQDAEGYERGQSQNFWTQVFNAYGVSGQTQIKAFEHRLKDGKGQKYIDAFIPKLVMIEQKSRGVDLSKAYIQVSEYYDKLNASEKPRYIVLSNFDELWLYDIANPLAIKTHQCALIDLPKHAEWLGFLSPDSHANEIIEENPINRQATEMVAKLHQAFIDDDVNPDDLALFLTRLIFCFFADDTGIFGKKHLLQQLLERQAHPDGSNLHQVFATLFDTLNTQNRSSRLPADYAKFAYINGNLFADNVPIPYFDANLYNLVMACNALDWSEISPAIFGSMFQSVLDMGNTDHSDSKNAKDTRREFGAHYTSEKNILKVINSLFLNDLRDEFSKCTKDKPRAMRLYEKLSTLTFFDPACGCGNFLIIAYRELRLLENQLIAQIYGDQRGLLDISTMCRVTVEQFYGIEIEPHAAHIARVALWITDHQLNQATAERFGTTRPTTPIVYSPHIIEGNALQLDWSDVIAPNKCDYIMGNPPFIGYTYQTKEQKADLEQVAGHIKGYKTLDYVAGWYIKAMSFMQAVAKQNHHVETAFVSTNSINQGEQVAILWRYLLESCGGFINFAHQTFKWTNEGRGVAAVHCVIVGFGLQEHDDKTLFTYDDIAGDPKPNKAKNINGYLVNSENVFFDKIIKQYSKENLMYKGSQPTDGGNLLLSNEEYIEIIQQEPLAKKYIRPFLGAQEFLNDISRWCLWFDGYVSIELNKDLEKMPLIIARLENVKKMRLESSNKETQKMADMPHLFQSIRQPSQGNYLLIPSVSSENRRLVPIGFIDHNTVCSNLVFSLQDATTYHFGVLSSSMHNAFMRLVAGRLKSDYRYSNTIVYNNFPYPFMADDNSKKATAARQAIGIAGQAVLDAREHYRTHSINTDNPKPTLAQLYNRHLIDPYPQLTQAHAALDKAVDKAYGYKGNGSDENRVEFLLKRLSTRNDQPHKQNWQK</sequence>
<dbReference type="InterPro" id="IPR029063">
    <property type="entry name" value="SAM-dependent_MTases_sf"/>
</dbReference>
<dbReference type="GO" id="GO:0009007">
    <property type="term" value="F:site-specific DNA-methyltransferase (adenine-specific) activity"/>
    <property type="evidence" value="ECO:0007669"/>
    <property type="project" value="UniProtKB-EC"/>
</dbReference>